<evidence type="ECO:0000313" key="2">
    <source>
        <dbReference type="EMBL" id="CAG9984070.1"/>
    </source>
</evidence>
<keyword evidence="3" id="KW-1185">Reference proteome</keyword>
<comment type="caution">
    <text evidence="2">The sequence shown here is derived from an EMBL/GenBank/DDBJ whole genome shotgun (WGS) entry which is preliminary data.</text>
</comment>
<reference evidence="2" key="1">
    <citation type="submission" date="2021-10" db="EMBL/GenBank/DDBJ databases">
        <authorList>
            <person name="Piombo E."/>
        </authorList>
    </citation>
    <scope>NUCLEOTIDE SEQUENCE</scope>
</reference>
<feature type="signal peptide" evidence="1">
    <location>
        <begin position="1"/>
        <end position="20"/>
    </location>
</feature>
<accession>A0A9N9UE24</accession>
<keyword evidence="1" id="KW-0732">Signal</keyword>
<dbReference type="AlphaFoldDB" id="A0A9N9UE24"/>
<sequence length="189" mass="21645">MVSFGSWVTDLITLVTIGSGTNTRVDDAASLQEDGITQLDAIPGFPEGPSPIQINTLQPIRYDARAHVKRSHLEDFEAVNEQSLYLGLEDDPIAEVHVRIKNETEGFVNTGFFDNLIESMSDFLIFRFRQYFRNYKGDLAVCRRDIFQRIVVLNQSHLLLLVRPWKATQSIWYHVQLSGNVVDVYIELR</sequence>
<name>A0A9N9UE24_9HYPO</name>
<dbReference type="Proteomes" id="UP000754883">
    <property type="component" value="Unassembled WGS sequence"/>
</dbReference>
<proteinExistence type="predicted"/>
<evidence type="ECO:0000313" key="3">
    <source>
        <dbReference type="Proteomes" id="UP000754883"/>
    </source>
</evidence>
<protein>
    <submittedName>
        <fullName evidence="2">Uncharacterized protein</fullName>
    </submittedName>
</protein>
<dbReference type="EMBL" id="CABFNO020001379">
    <property type="protein sequence ID" value="CAG9984070.1"/>
    <property type="molecule type" value="Genomic_DNA"/>
</dbReference>
<organism evidence="2 3">
    <name type="scientific">Clonostachys byssicola</name>
    <dbReference type="NCBI Taxonomy" id="160290"/>
    <lineage>
        <taxon>Eukaryota</taxon>
        <taxon>Fungi</taxon>
        <taxon>Dikarya</taxon>
        <taxon>Ascomycota</taxon>
        <taxon>Pezizomycotina</taxon>
        <taxon>Sordariomycetes</taxon>
        <taxon>Hypocreomycetidae</taxon>
        <taxon>Hypocreales</taxon>
        <taxon>Bionectriaceae</taxon>
        <taxon>Clonostachys</taxon>
    </lineage>
</organism>
<dbReference type="OrthoDB" id="160645at2759"/>
<feature type="chain" id="PRO_5040387082" evidence="1">
    <location>
        <begin position="21"/>
        <end position="189"/>
    </location>
</feature>
<evidence type="ECO:0000256" key="1">
    <source>
        <dbReference type="SAM" id="SignalP"/>
    </source>
</evidence>
<gene>
    <name evidence="2" type="ORF">CBYS24578_00008570</name>
</gene>